<comment type="caution">
    <text evidence="1">The sequence shown here is derived from an EMBL/GenBank/DDBJ whole genome shotgun (WGS) entry which is preliminary data.</text>
</comment>
<dbReference type="Proteomes" id="UP000660083">
    <property type="component" value="Unassembled WGS sequence"/>
</dbReference>
<evidence type="ECO:0000313" key="1">
    <source>
        <dbReference type="EMBL" id="MBK1445328.1"/>
    </source>
</evidence>
<accession>A0A8I1H9H6</accession>
<organism evidence="1 2">
    <name type="scientific">Acinetobacter pittii</name>
    <name type="common">Acinetobacter genomosp. 3</name>
    <dbReference type="NCBI Taxonomy" id="48296"/>
    <lineage>
        <taxon>Bacteria</taxon>
        <taxon>Pseudomonadati</taxon>
        <taxon>Pseudomonadota</taxon>
        <taxon>Gammaproteobacteria</taxon>
        <taxon>Moraxellales</taxon>
        <taxon>Moraxellaceae</taxon>
        <taxon>Acinetobacter</taxon>
        <taxon>Acinetobacter calcoaceticus/baumannii complex</taxon>
    </lineage>
</organism>
<dbReference type="RefSeq" id="WP_005077084.1">
    <property type="nucleotide sequence ID" value="NZ_AP024798.1"/>
</dbReference>
<evidence type="ECO:0000313" key="2">
    <source>
        <dbReference type="Proteomes" id="UP000660083"/>
    </source>
</evidence>
<dbReference type="EMBL" id="JAEFCT010000009">
    <property type="protein sequence ID" value="MBK1445328.1"/>
    <property type="molecule type" value="Genomic_DNA"/>
</dbReference>
<reference evidence="1" key="1">
    <citation type="submission" date="2020-12" db="EMBL/GenBank/DDBJ databases">
        <authorList>
            <person name="Chopjitt P."/>
        </authorList>
    </citation>
    <scope>NUCLEOTIDE SEQUENCE</scope>
    <source>
        <strain evidence="1">AP1</strain>
    </source>
</reference>
<gene>
    <name evidence="1" type="ORF">JDA50_12920</name>
</gene>
<sequence>MYKLLSSDIELFKKQSLIFVKNRPWDSIVTKIGMFIHSSKFEQFIVFDGNIDETGDIYADGEDPFNSISSSLCDRAIEIQKENYIRTKEIIWGITFTLHFDGEIKVEYNPRIPEWYEGNPTIDLEEEIKKETLTDSNTQSNTYQDGVKSLNIQSIYLACRKELELKTLKASNDWGMNIVDEWDIDLVIGGITFNIGDRQEFFEINVIGTYDERNQTFMWAWEHPSIPQDLQEVALIVKKYGEQYEIAELQQQLVYCSEEEAWNFTALAAHLAKADGAYRGKVNGNWIYIVFKNDSQ</sequence>
<dbReference type="Pfam" id="PF21813">
    <property type="entry name" value="DUF6882"/>
    <property type="match status" value="1"/>
</dbReference>
<dbReference type="AlphaFoldDB" id="A0A8I1H9H6"/>
<name>A0A8I1H9H6_ACIPI</name>
<proteinExistence type="predicted"/>
<protein>
    <submittedName>
        <fullName evidence="1">Uncharacterized protein</fullName>
    </submittedName>
</protein>
<dbReference type="InterPro" id="IPR049249">
    <property type="entry name" value="DUF6882"/>
</dbReference>